<organism evidence="1 2">
    <name type="scientific">Chryseobacterium piscium</name>
    <dbReference type="NCBI Taxonomy" id="333702"/>
    <lineage>
        <taxon>Bacteria</taxon>
        <taxon>Pseudomonadati</taxon>
        <taxon>Bacteroidota</taxon>
        <taxon>Flavobacteriia</taxon>
        <taxon>Flavobacteriales</taxon>
        <taxon>Weeksellaceae</taxon>
        <taxon>Chryseobacterium group</taxon>
        <taxon>Chryseobacterium</taxon>
    </lineage>
</organism>
<dbReference type="AlphaFoldDB" id="A0A3D9BDU2"/>
<reference evidence="1 2" key="1">
    <citation type="journal article" date="2006" name="Int. J. Syst. Evol. Microbiol.">
        <title>Chryseobacterium piscium sp. nov., isolated from fish of the South Atlantic Ocean off South Africa.</title>
        <authorList>
            <person name="de Beer H."/>
            <person name="Hugo C.J."/>
            <person name="Jooste P.J."/>
            <person name="Vancanneyt M."/>
            <person name="Coenye T."/>
            <person name="Vandamme P."/>
        </authorList>
    </citation>
    <scope>NUCLEOTIDE SEQUENCE [LARGE SCALE GENOMIC DNA]</scope>
    <source>
        <strain evidence="1 2">CCUG 51923</strain>
    </source>
</reference>
<dbReference type="EMBL" id="QNVS01000071">
    <property type="protein sequence ID" value="REC51639.1"/>
    <property type="molecule type" value="Genomic_DNA"/>
</dbReference>
<gene>
    <name evidence="1" type="ORF">DRF62_16960</name>
</gene>
<name>A0A3D9BDU2_9FLAO</name>
<proteinExistence type="predicted"/>
<sequence length="163" mass="19357">MKENIPIKHIHLFKNYTAQYYKKDFVLFSEAHQEIGKVVDQSNFFRIRHCIEYQARNYDIKNVGFLKNDVELSLSKRVIYFTDLAKDRIIRSGEDVRIYYFKLAKTNQLFEKGKLLIEIQEVNHRSKETVFYIEADESVDNLLILMFLHYSTKEFNSIGGDGD</sequence>
<evidence type="ECO:0000313" key="2">
    <source>
        <dbReference type="Proteomes" id="UP000256512"/>
    </source>
</evidence>
<evidence type="ECO:0000313" key="1">
    <source>
        <dbReference type="EMBL" id="REC51639.1"/>
    </source>
</evidence>
<dbReference type="RefSeq" id="WP_115951361.1">
    <property type="nucleotide sequence ID" value="NZ_QNVS01000071.1"/>
</dbReference>
<comment type="caution">
    <text evidence="1">The sequence shown here is derived from an EMBL/GenBank/DDBJ whole genome shotgun (WGS) entry which is preliminary data.</text>
</comment>
<dbReference type="Proteomes" id="UP000256512">
    <property type="component" value="Unassembled WGS sequence"/>
</dbReference>
<keyword evidence="2" id="KW-1185">Reference proteome</keyword>
<accession>A0A3D9BDU2</accession>
<protein>
    <submittedName>
        <fullName evidence="1">Uncharacterized protein</fullName>
    </submittedName>
</protein>